<evidence type="ECO:0000256" key="6">
    <source>
        <dbReference type="ARBA" id="ARBA00022837"/>
    </source>
</evidence>
<gene>
    <name evidence="11" type="ORF">BJ998_005464</name>
</gene>
<dbReference type="GO" id="GO:0004252">
    <property type="term" value="F:serine-type endopeptidase activity"/>
    <property type="evidence" value="ECO:0007669"/>
    <property type="project" value="InterPro"/>
</dbReference>
<dbReference type="InterPro" id="IPR000209">
    <property type="entry name" value="Peptidase_S8/S53_dom"/>
</dbReference>
<dbReference type="InterPro" id="IPR036852">
    <property type="entry name" value="Peptidase_S8/S53_dom_sf"/>
</dbReference>
<evidence type="ECO:0000256" key="1">
    <source>
        <dbReference type="ARBA" id="ARBA00001913"/>
    </source>
</evidence>
<dbReference type="GO" id="GO:0008240">
    <property type="term" value="F:tripeptidyl-peptidase activity"/>
    <property type="evidence" value="ECO:0007669"/>
    <property type="project" value="TreeGrafter"/>
</dbReference>
<dbReference type="PROSITE" id="PS00138">
    <property type="entry name" value="SUBTILASE_SER"/>
    <property type="match status" value="1"/>
</dbReference>
<dbReference type="PANTHER" id="PTHR14218">
    <property type="entry name" value="PROTEASE S8 TRIPEPTIDYL PEPTIDASE I CLN2"/>
    <property type="match status" value="1"/>
</dbReference>
<keyword evidence="5" id="KW-0720">Serine protease</keyword>
<proteinExistence type="predicted"/>
<dbReference type="GO" id="GO:0046872">
    <property type="term" value="F:metal ion binding"/>
    <property type="evidence" value="ECO:0007669"/>
    <property type="project" value="UniProtKB-KW"/>
</dbReference>
<dbReference type="Proteomes" id="UP000585638">
    <property type="component" value="Unassembled WGS sequence"/>
</dbReference>
<dbReference type="PANTHER" id="PTHR14218:SF15">
    <property type="entry name" value="TRIPEPTIDYL-PEPTIDASE 1"/>
    <property type="match status" value="1"/>
</dbReference>
<keyword evidence="3" id="KW-0479">Metal-binding</keyword>
<dbReference type="AlphaFoldDB" id="A0A7W9KKI5"/>
<evidence type="ECO:0000256" key="4">
    <source>
        <dbReference type="ARBA" id="ARBA00022801"/>
    </source>
</evidence>
<dbReference type="CDD" id="cd04056">
    <property type="entry name" value="Peptidases_S53"/>
    <property type="match status" value="1"/>
</dbReference>
<reference evidence="11 12" key="1">
    <citation type="submission" date="2020-08" db="EMBL/GenBank/DDBJ databases">
        <title>Sequencing the genomes of 1000 actinobacteria strains.</title>
        <authorList>
            <person name="Klenk H.-P."/>
        </authorList>
    </citation>
    <scope>NUCLEOTIDE SEQUENCE [LARGE SCALE GENOMIC DNA]</scope>
    <source>
        <strain evidence="11 12">DSM 43851</strain>
    </source>
</reference>
<dbReference type="Pfam" id="PF09286">
    <property type="entry name" value="Pro-kuma_activ"/>
    <property type="match status" value="1"/>
</dbReference>
<feature type="region of interest" description="Disordered" evidence="8">
    <location>
        <begin position="193"/>
        <end position="217"/>
    </location>
</feature>
<dbReference type="SUPFAM" id="SSF54897">
    <property type="entry name" value="Protease propeptides/inhibitors"/>
    <property type="match status" value="1"/>
</dbReference>
<sequence length="663" mass="68867">MRRTPAMLLALAMAGAGMTGLVPSAAAAGQSVIPDSHPRWASPNAKVGNADAASKLTFRVYLKLADQAGLEAAATAVSDPTSPSYRKFLSTDQVRTRFAPTAGAVSAVRNWLTSAGFAAGEVPANNAYVEATGTVDQVQKAFGVTLGEYRVQGKTLRSQDRALSVPAAVASYVSGVINIDQATALLKPSHVGAAGDATPDAVQPKAKTSQPAVAPPPAAFVNARPCSDYYGQQVDTTDPAYAGKQLPYAVCGYTPPQLRAASQLDIAGRFGLDGHGVTVAIVDAFASPTLYADAAEYAKRHDPAHPLTRSQYSEIVFPPTPGSEDPDQCDASGWYGEQSLDVEAVHAMAPGAKILYVGGADCSDEGLDKALNTIVSKNLAQIVSNSYGNNGEDVPADEVQAFQSIAIQAAAEGIGVYFSSGDDGDESHDLGHPSADFSATSPWVTAVGGTSLGIGKDGRKVLETGWATGKSTLTNGAWNPPAPGAWLYGSGGGTSVLFPEPNYQKGVVPDALAKQNQTGNNRGRVVPDISMDGDPTTGMLIGITQTWPDGSVKYGEYRIGGTSLASPLMAGLMAVADQFGGRHGFINPWLYKALSHTPAVTDVKPVDGGSVRVDYVNGIDATDGYVRSVRSYNDPDQTIHTTRGYDNVTGLGTPNGLLFLGLI</sequence>
<evidence type="ECO:0000313" key="12">
    <source>
        <dbReference type="Proteomes" id="UP000585638"/>
    </source>
</evidence>
<evidence type="ECO:0000256" key="2">
    <source>
        <dbReference type="ARBA" id="ARBA00022670"/>
    </source>
</evidence>
<dbReference type="SUPFAM" id="SSF52743">
    <property type="entry name" value="Subtilisin-like"/>
    <property type="match status" value="1"/>
</dbReference>
<dbReference type="GO" id="GO:0006508">
    <property type="term" value="P:proteolysis"/>
    <property type="evidence" value="ECO:0007669"/>
    <property type="project" value="UniProtKB-KW"/>
</dbReference>
<keyword evidence="9" id="KW-0732">Signal</keyword>
<keyword evidence="6" id="KW-0106">Calcium</keyword>
<keyword evidence="2 11" id="KW-0645">Protease</keyword>
<dbReference type="InterPro" id="IPR023828">
    <property type="entry name" value="Peptidase_S8_Ser-AS"/>
</dbReference>
<evidence type="ECO:0000256" key="3">
    <source>
        <dbReference type="ARBA" id="ARBA00022723"/>
    </source>
</evidence>
<comment type="cofactor">
    <cofactor evidence="1">
        <name>Ca(2+)</name>
        <dbReference type="ChEBI" id="CHEBI:29108"/>
    </cofactor>
</comment>
<keyword evidence="4" id="KW-0378">Hydrolase</keyword>
<evidence type="ECO:0000256" key="7">
    <source>
        <dbReference type="ARBA" id="ARBA00023145"/>
    </source>
</evidence>
<accession>A0A7W9KKI5</accession>
<dbReference type="SMART" id="SM00944">
    <property type="entry name" value="Pro-kuma_activ"/>
    <property type="match status" value="1"/>
</dbReference>
<evidence type="ECO:0000256" key="5">
    <source>
        <dbReference type="ARBA" id="ARBA00022825"/>
    </source>
</evidence>
<keyword evidence="7" id="KW-0865">Zymogen</keyword>
<evidence type="ECO:0000256" key="8">
    <source>
        <dbReference type="SAM" id="MobiDB-lite"/>
    </source>
</evidence>
<feature type="domain" description="Peptidase S53" evidence="10">
    <location>
        <begin position="252"/>
        <end position="663"/>
    </location>
</feature>
<dbReference type="RefSeq" id="WP_184866136.1">
    <property type="nucleotide sequence ID" value="NZ_BAAAWY010000029.1"/>
</dbReference>
<feature type="signal peptide" evidence="9">
    <location>
        <begin position="1"/>
        <end position="27"/>
    </location>
</feature>
<dbReference type="InterPro" id="IPR030400">
    <property type="entry name" value="Sedolisin_dom"/>
</dbReference>
<keyword evidence="12" id="KW-1185">Reference proteome</keyword>
<dbReference type="EMBL" id="JACHIR010000001">
    <property type="protein sequence ID" value="MBB5894268.1"/>
    <property type="molecule type" value="Genomic_DNA"/>
</dbReference>
<name>A0A7W9KKI5_9PSEU</name>
<evidence type="ECO:0000256" key="9">
    <source>
        <dbReference type="SAM" id="SignalP"/>
    </source>
</evidence>
<dbReference type="InterPro" id="IPR015366">
    <property type="entry name" value="S53_propep"/>
</dbReference>
<comment type="caution">
    <text evidence="11">The sequence shown here is derived from an EMBL/GenBank/DDBJ whole genome shotgun (WGS) entry which is preliminary data.</text>
</comment>
<organism evidence="11 12">
    <name type="scientific">Kutzneria kofuensis</name>
    <dbReference type="NCBI Taxonomy" id="103725"/>
    <lineage>
        <taxon>Bacteria</taxon>
        <taxon>Bacillati</taxon>
        <taxon>Actinomycetota</taxon>
        <taxon>Actinomycetes</taxon>
        <taxon>Pseudonocardiales</taxon>
        <taxon>Pseudonocardiaceae</taxon>
        <taxon>Kutzneria</taxon>
    </lineage>
</organism>
<protein>
    <submittedName>
        <fullName evidence="11">Subtilase family serine protease</fullName>
    </submittedName>
</protein>
<dbReference type="PROSITE" id="PS51695">
    <property type="entry name" value="SEDOLISIN"/>
    <property type="match status" value="1"/>
</dbReference>
<dbReference type="CDD" id="cd11377">
    <property type="entry name" value="Pro-peptidase_S53"/>
    <property type="match status" value="1"/>
</dbReference>
<evidence type="ECO:0000259" key="10">
    <source>
        <dbReference type="PROSITE" id="PS51695"/>
    </source>
</evidence>
<dbReference type="Pfam" id="PF00082">
    <property type="entry name" value="Peptidase_S8"/>
    <property type="match status" value="1"/>
</dbReference>
<dbReference type="InterPro" id="IPR050819">
    <property type="entry name" value="Tripeptidyl-peptidase_I"/>
</dbReference>
<feature type="chain" id="PRO_5039102853" evidence="9">
    <location>
        <begin position="28"/>
        <end position="663"/>
    </location>
</feature>
<dbReference type="Gene3D" id="3.40.50.200">
    <property type="entry name" value="Peptidase S8/S53 domain"/>
    <property type="match status" value="1"/>
</dbReference>
<evidence type="ECO:0000313" key="11">
    <source>
        <dbReference type="EMBL" id="MBB5894268.1"/>
    </source>
</evidence>